<feature type="signal peptide" evidence="2">
    <location>
        <begin position="1"/>
        <end position="16"/>
    </location>
</feature>
<keyword evidence="3" id="KW-1185">Reference proteome</keyword>
<gene>
    <name evidence="4" type="primary">LOC108629538</name>
</gene>
<proteinExistence type="predicted"/>
<accession>A0AAJ7JA40</accession>
<evidence type="ECO:0000256" key="2">
    <source>
        <dbReference type="SAM" id="SignalP"/>
    </source>
</evidence>
<dbReference type="RefSeq" id="XP_017887773.2">
    <property type="nucleotide sequence ID" value="XM_018032284.2"/>
</dbReference>
<feature type="compositionally biased region" description="Polar residues" evidence="1">
    <location>
        <begin position="267"/>
        <end position="279"/>
    </location>
</feature>
<feature type="chain" id="PRO_5042475252" evidence="2">
    <location>
        <begin position="17"/>
        <end position="510"/>
    </location>
</feature>
<sequence length="510" mass="58114">MKFLTVLAALMIQCAATKSWNSDSYSEDTFFVFSWFSYLKRFSIIALMLSGVILYYVPESRPHARRICYTLIDVTANGLKSALSTRESEFLYEKIKSKYQRARYEQALAIQKHVLHEVPTDDENVGIVQKNSIKKSKIFVSGDDALGSKEKKKSNKALKEHRQSRHRFRNNGIKDVQVEPCMEISKPVYLYTNKSDEYPKYMKKNSHKHVVSTKGSSGSAVENYALLISGSPQQLAMIDQKYDKEDVVIVQDPYLKIEYKECGTTTDKVSSKASSSEQEGPTRDHDYNMTDSAMETYLKEIELNSTDIAKYSVANSLNEGSQYCGGVCCGTNGCFVQGVSNKDLNNKTHVTMAPLDVKNVLKSSRSMVNPKTYKKMEETNENVYMVDYNHYNPEGDRVKKPINVSNSRKVEFQKDVNDRDKIRMQKHEESVKSRNKKFQNNDMAANFCCTNYHNDRGGEADDENSQFGKLNLGAKPQKENLLLQRSSDDSIFDYDFYNEPILKSTSSPVI</sequence>
<dbReference type="GeneID" id="108629538"/>
<protein>
    <submittedName>
        <fullName evidence="4">Uncharacterized protein LOC108629538</fullName>
    </submittedName>
</protein>
<feature type="region of interest" description="Disordered" evidence="1">
    <location>
        <begin position="267"/>
        <end position="288"/>
    </location>
</feature>
<evidence type="ECO:0000313" key="3">
    <source>
        <dbReference type="Proteomes" id="UP000694925"/>
    </source>
</evidence>
<organism evidence="3 4">
    <name type="scientific">Ceratina calcarata</name>
    <dbReference type="NCBI Taxonomy" id="156304"/>
    <lineage>
        <taxon>Eukaryota</taxon>
        <taxon>Metazoa</taxon>
        <taxon>Ecdysozoa</taxon>
        <taxon>Arthropoda</taxon>
        <taxon>Hexapoda</taxon>
        <taxon>Insecta</taxon>
        <taxon>Pterygota</taxon>
        <taxon>Neoptera</taxon>
        <taxon>Endopterygota</taxon>
        <taxon>Hymenoptera</taxon>
        <taxon>Apocrita</taxon>
        <taxon>Aculeata</taxon>
        <taxon>Apoidea</taxon>
        <taxon>Anthophila</taxon>
        <taxon>Apidae</taxon>
        <taxon>Ceratina</taxon>
        <taxon>Zadontomerus</taxon>
    </lineage>
</organism>
<dbReference type="Proteomes" id="UP000694925">
    <property type="component" value="Unplaced"/>
</dbReference>
<reference evidence="4" key="1">
    <citation type="submission" date="2025-08" db="UniProtKB">
        <authorList>
            <consortium name="RefSeq"/>
        </authorList>
    </citation>
    <scope>IDENTIFICATION</scope>
    <source>
        <tissue evidence="4">Whole body</tissue>
    </source>
</reference>
<evidence type="ECO:0000313" key="4">
    <source>
        <dbReference type="RefSeq" id="XP_017887773.2"/>
    </source>
</evidence>
<dbReference type="KEGG" id="ccal:108629538"/>
<dbReference type="AlphaFoldDB" id="A0AAJ7JA40"/>
<keyword evidence="2" id="KW-0732">Signal</keyword>
<evidence type="ECO:0000256" key="1">
    <source>
        <dbReference type="SAM" id="MobiDB-lite"/>
    </source>
</evidence>
<name>A0AAJ7JA40_9HYME</name>